<dbReference type="SMR" id="V7CLB8"/>
<evidence type="ECO:0000313" key="2">
    <source>
        <dbReference type="EMBL" id="ESW30095.1"/>
    </source>
</evidence>
<name>V7CLB8_PHAVU</name>
<dbReference type="eggNOG" id="ENOG502SCWB">
    <property type="taxonomic scope" value="Eukaryota"/>
</dbReference>
<evidence type="ECO:0000256" key="1">
    <source>
        <dbReference type="SAM" id="MobiDB-lite"/>
    </source>
</evidence>
<dbReference type="Gramene" id="ESW30095">
    <property type="protein sequence ID" value="ESW30095"/>
    <property type="gene ID" value="PHAVU_002G124100g"/>
</dbReference>
<evidence type="ECO:0000313" key="3">
    <source>
        <dbReference type="Proteomes" id="UP000000226"/>
    </source>
</evidence>
<proteinExistence type="predicted"/>
<dbReference type="OMA" id="IEAPMTT"/>
<sequence length="135" mass="15202">MTTNMASQFDSDVRSKRLRHCAASYGERGSPSSLSHRQNYEYIRIQPQGNIKEQHTNNMEREKGTKRGTNRGRKQAQKLQRLGFSYLASSFLYVVVKVKAFYNGFLGEVSGEAKTMGIEAPMTTAPYFSVPVLAN</sequence>
<organism evidence="2 3">
    <name type="scientific">Phaseolus vulgaris</name>
    <name type="common">Kidney bean</name>
    <name type="synonym">French bean</name>
    <dbReference type="NCBI Taxonomy" id="3885"/>
    <lineage>
        <taxon>Eukaryota</taxon>
        <taxon>Viridiplantae</taxon>
        <taxon>Streptophyta</taxon>
        <taxon>Embryophyta</taxon>
        <taxon>Tracheophyta</taxon>
        <taxon>Spermatophyta</taxon>
        <taxon>Magnoliopsida</taxon>
        <taxon>eudicotyledons</taxon>
        <taxon>Gunneridae</taxon>
        <taxon>Pentapetalae</taxon>
        <taxon>rosids</taxon>
        <taxon>fabids</taxon>
        <taxon>Fabales</taxon>
        <taxon>Fabaceae</taxon>
        <taxon>Papilionoideae</taxon>
        <taxon>50 kb inversion clade</taxon>
        <taxon>NPAAA clade</taxon>
        <taxon>indigoferoid/millettioid clade</taxon>
        <taxon>Phaseoleae</taxon>
        <taxon>Phaseolus</taxon>
    </lineage>
</organism>
<dbReference type="Proteomes" id="UP000000226">
    <property type="component" value="Chromosome 2"/>
</dbReference>
<feature type="region of interest" description="Disordered" evidence="1">
    <location>
        <begin position="46"/>
        <end position="74"/>
    </location>
</feature>
<keyword evidence="3" id="KW-1185">Reference proteome</keyword>
<reference evidence="3" key="1">
    <citation type="journal article" date="2014" name="Nat. Genet.">
        <title>A reference genome for common bean and genome-wide analysis of dual domestications.</title>
        <authorList>
            <person name="Schmutz J."/>
            <person name="McClean P.E."/>
            <person name="Mamidi S."/>
            <person name="Wu G.A."/>
            <person name="Cannon S.B."/>
            <person name="Grimwood J."/>
            <person name="Jenkins J."/>
            <person name="Shu S."/>
            <person name="Song Q."/>
            <person name="Chavarro C."/>
            <person name="Torres-Torres M."/>
            <person name="Geffroy V."/>
            <person name="Moghaddam S.M."/>
            <person name="Gao D."/>
            <person name="Abernathy B."/>
            <person name="Barry K."/>
            <person name="Blair M."/>
            <person name="Brick M.A."/>
            <person name="Chovatia M."/>
            <person name="Gepts P."/>
            <person name="Goodstein D.M."/>
            <person name="Gonzales M."/>
            <person name="Hellsten U."/>
            <person name="Hyten D.L."/>
            <person name="Jia G."/>
            <person name="Kelly J.D."/>
            <person name="Kudrna D."/>
            <person name="Lee R."/>
            <person name="Richard M.M."/>
            <person name="Miklas P.N."/>
            <person name="Osorno J.M."/>
            <person name="Rodrigues J."/>
            <person name="Thareau V."/>
            <person name="Urrea C.A."/>
            <person name="Wang M."/>
            <person name="Yu Y."/>
            <person name="Zhang M."/>
            <person name="Wing R.A."/>
            <person name="Cregan P.B."/>
            <person name="Rokhsar D.S."/>
            <person name="Jackson S.A."/>
        </authorList>
    </citation>
    <scope>NUCLEOTIDE SEQUENCE [LARGE SCALE GENOMIC DNA]</scope>
    <source>
        <strain evidence="3">cv. G19833</strain>
    </source>
</reference>
<dbReference type="EMBL" id="CM002289">
    <property type="protein sequence ID" value="ESW30095.1"/>
    <property type="molecule type" value="Genomic_DNA"/>
</dbReference>
<protein>
    <submittedName>
        <fullName evidence="2">Uncharacterized protein</fullName>
    </submittedName>
</protein>
<dbReference type="OrthoDB" id="1495935at2759"/>
<gene>
    <name evidence="2" type="ORF">PHAVU_002G124100g</name>
</gene>
<feature type="compositionally biased region" description="Basic and acidic residues" evidence="1">
    <location>
        <begin position="52"/>
        <end position="65"/>
    </location>
</feature>
<dbReference type="AlphaFoldDB" id="V7CLB8"/>
<accession>V7CLB8</accession>